<organism evidence="3 4">
    <name type="scientific">Aquabacterium olei</name>
    <dbReference type="NCBI Taxonomy" id="1296669"/>
    <lineage>
        <taxon>Bacteria</taxon>
        <taxon>Pseudomonadati</taxon>
        <taxon>Pseudomonadota</taxon>
        <taxon>Betaproteobacteria</taxon>
        <taxon>Burkholderiales</taxon>
        <taxon>Aquabacterium</taxon>
    </lineage>
</organism>
<dbReference type="EMBL" id="CP029210">
    <property type="protein sequence ID" value="AWI52313.1"/>
    <property type="molecule type" value="Genomic_DNA"/>
</dbReference>
<dbReference type="InterPro" id="IPR045584">
    <property type="entry name" value="Pilin-like"/>
</dbReference>
<dbReference type="Pfam" id="PF16074">
    <property type="entry name" value="PilW"/>
    <property type="match status" value="1"/>
</dbReference>
<evidence type="ECO:0000313" key="3">
    <source>
        <dbReference type="EMBL" id="AWI52313.1"/>
    </source>
</evidence>
<sequence length="438" mass="46946">MTGARAHERGLPCRVHASPAGGLCAARGRGRAAGAGPGAAGCGQDPGPGPEEHIFVRTALAGVAVGRQPGRGHGGQSGLLAWAGPGPHHRADRERHAGQRWRGDPVAERADCRKPGLLDRHVLEHRTGRLRPQGLGRQPAVPIGRCPDRRDPGVAATGRGQRRQRRADHPVAREHSRHPGRHGRHVQPEPDPLRPAMMRRRPPACHRQAGFTLVELMVAVAIGLLVVASAIGVFINMKATYLAQDTQSQLQDAQRMAVQMIRTTVQAAGYHVNPARNARIDALPARTATASVPRFSAGQAVSAKAGTGTTGDTLYVRFQTLSGDGIFNCKGDTNQGTAGTARLYLNALSVNASNELVCEVDDGEAAQPILANVSRLAVSFGVHETATTFDTDRNVSRYKTAAQMSDDEWSRVLTVRIELTFVNGQRTWQQVINLANYI</sequence>
<protein>
    <recommendedName>
        <fullName evidence="5">Prepilin-type N-terminal cleavage/methylation domain-containing protein</fullName>
    </recommendedName>
</protein>
<keyword evidence="2" id="KW-0472">Membrane</keyword>
<feature type="compositionally biased region" description="Basic and acidic residues" evidence="1">
    <location>
        <begin position="89"/>
        <end position="107"/>
    </location>
</feature>
<feature type="region of interest" description="Disordered" evidence="1">
    <location>
        <begin position="131"/>
        <end position="198"/>
    </location>
</feature>
<dbReference type="GO" id="GO:0043683">
    <property type="term" value="P:type IV pilus assembly"/>
    <property type="evidence" value="ECO:0007669"/>
    <property type="project" value="InterPro"/>
</dbReference>
<evidence type="ECO:0000256" key="1">
    <source>
        <dbReference type="SAM" id="MobiDB-lite"/>
    </source>
</evidence>
<feature type="transmembrane region" description="Helical" evidence="2">
    <location>
        <begin position="209"/>
        <end position="235"/>
    </location>
</feature>
<gene>
    <name evidence="3" type="ORF">DEH84_01845</name>
</gene>
<dbReference type="KEGG" id="aon:DEH84_01845"/>
<dbReference type="InterPro" id="IPR012902">
    <property type="entry name" value="N_methyl_site"/>
</dbReference>
<feature type="compositionally biased region" description="Basic residues" evidence="1">
    <location>
        <begin position="175"/>
        <end position="185"/>
    </location>
</feature>
<dbReference type="NCBIfam" id="TIGR02532">
    <property type="entry name" value="IV_pilin_GFxxxE"/>
    <property type="match status" value="1"/>
</dbReference>
<accession>A0A2U8FMW8</accession>
<feature type="region of interest" description="Disordered" evidence="1">
    <location>
        <begin position="86"/>
        <end position="107"/>
    </location>
</feature>
<name>A0A2U8FMW8_9BURK</name>
<dbReference type="PROSITE" id="PS00409">
    <property type="entry name" value="PROKAR_NTER_METHYL"/>
    <property type="match status" value="1"/>
</dbReference>
<reference evidence="3 4" key="1">
    <citation type="submission" date="2018-05" db="EMBL/GenBank/DDBJ databases">
        <title>complete genome sequence of Aquabacterium olei NBRC 110486.</title>
        <authorList>
            <person name="Tang B."/>
            <person name="Chang J."/>
            <person name="Zhang L."/>
            <person name="Yang H."/>
        </authorList>
    </citation>
    <scope>NUCLEOTIDE SEQUENCE [LARGE SCALE GENOMIC DNA]</scope>
    <source>
        <strain evidence="3 4">NBRC 110486</strain>
    </source>
</reference>
<evidence type="ECO:0008006" key="5">
    <source>
        <dbReference type="Google" id="ProtNLM"/>
    </source>
</evidence>
<dbReference type="SUPFAM" id="SSF54523">
    <property type="entry name" value="Pili subunits"/>
    <property type="match status" value="1"/>
</dbReference>
<proteinExistence type="predicted"/>
<dbReference type="AlphaFoldDB" id="A0A2U8FMW8"/>
<dbReference type="Pfam" id="PF07963">
    <property type="entry name" value="N_methyl"/>
    <property type="match status" value="1"/>
</dbReference>
<keyword evidence="2" id="KW-0812">Transmembrane</keyword>
<keyword evidence="4" id="KW-1185">Reference proteome</keyword>
<evidence type="ECO:0000256" key="2">
    <source>
        <dbReference type="SAM" id="Phobius"/>
    </source>
</evidence>
<evidence type="ECO:0000313" key="4">
    <source>
        <dbReference type="Proteomes" id="UP000244892"/>
    </source>
</evidence>
<dbReference type="InterPro" id="IPR032092">
    <property type="entry name" value="PilW"/>
</dbReference>
<dbReference type="Proteomes" id="UP000244892">
    <property type="component" value="Chromosome"/>
</dbReference>
<keyword evidence="2" id="KW-1133">Transmembrane helix</keyword>